<protein>
    <recommendedName>
        <fullName evidence="6 17">O-phosphoseryl-tRNA(Sec) selenium transferase</fullName>
        <ecNumber evidence="5 17">2.9.1.2</ecNumber>
    </recommendedName>
    <alternativeName>
        <fullName evidence="13 17">Selenocysteine synthase</fullName>
    </alternativeName>
    <alternativeName>
        <fullName evidence="14 17">Selenocysteinyl-tRNA(Sec) synthase</fullName>
    </alternativeName>
    <alternativeName>
        <fullName evidence="15 17">Sep-tRNA:Sec-tRNA synthase</fullName>
    </alternativeName>
</protein>
<dbReference type="SUPFAM" id="SSF53383">
    <property type="entry name" value="PLP-dependent transferases"/>
    <property type="match status" value="1"/>
</dbReference>
<dbReference type="AlphaFoldDB" id="A0AAW1RE41"/>
<dbReference type="Gene3D" id="3.40.640.10">
    <property type="entry name" value="Type I PLP-dependent aspartate aminotransferase-like (Major domain)"/>
    <property type="match status" value="1"/>
</dbReference>
<organism evidence="20 21">
    <name type="scientific">Elliptochloris bilobata</name>
    <dbReference type="NCBI Taxonomy" id="381761"/>
    <lineage>
        <taxon>Eukaryota</taxon>
        <taxon>Viridiplantae</taxon>
        <taxon>Chlorophyta</taxon>
        <taxon>core chlorophytes</taxon>
        <taxon>Trebouxiophyceae</taxon>
        <taxon>Trebouxiophyceae incertae sedis</taxon>
        <taxon>Elliptochloris clade</taxon>
        <taxon>Elliptochloris</taxon>
    </lineage>
</organism>
<evidence type="ECO:0000256" key="15">
    <source>
        <dbReference type="ARBA" id="ARBA00032693"/>
    </source>
</evidence>
<evidence type="ECO:0000256" key="12">
    <source>
        <dbReference type="ARBA" id="ARBA00023266"/>
    </source>
</evidence>
<dbReference type="PIRSF" id="PIRSF017689">
    <property type="entry name" value="SepSecS"/>
    <property type="match status" value="1"/>
</dbReference>
<comment type="pathway">
    <text evidence="3 17">Aminoacyl-tRNA biosynthesis; selenocysteinyl-tRNA(Sec) biosynthesis; selenocysteinyl-tRNA(Sec) from L-seryl-tRNA(Sec) (archaeal/eukaryal route): step 2/2.</text>
</comment>
<comment type="subcellular location">
    <subcellularLocation>
        <location evidence="17">Cytoplasm</location>
    </subcellularLocation>
</comment>
<feature type="binding site" evidence="18">
    <location>
        <position position="105"/>
    </location>
    <ligand>
        <name>substrate</name>
    </ligand>
</feature>
<dbReference type="PANTHER" id="PTHR12944">
    <property type="entry name" value="SOLUBLE LIVER ANTIGEN/LIVER PANCREAS ANTIGEN"/>
    <property type="match status" value="1"/>
</dbReference>
<evidence type="ECO:0000256" key="19">
    <source>
        <dbReference type="PIRSR" id="PIRSR017689-50"/>
    </source>
</evidence>
<dbReference type="PANTHER" id="PTHR12944:SF2">
    <property type="entry name" value="O-PHOSPHOSERYL-TRNA(SEC) SELENIUM TRANSFERASE"/>
    <property type="match status" value="1"/>
</dbReference>
<feature type="binding site" evidence="18">
    <location>
        <position position="316"/>
    </location>
    <ligand>
        <name>substrate</name>
    </ligand>
</feature>
<evidence type="ECO:0000256" key="4">
    <source>
        <dbReference type="ARBA" id="ARBA00007037"/>
    </source>
</evidence>
<dbReference type="GO" id="GO:0001717">
    <property type="term" value="P:conversion of seryl-tRNAsec to selenocys-tRNAsec"/>
    <property type="evidence" value="ECO:0007669"/>
    <property type="project" value="UniProtKB-UniRule"/>
</dbReference>
<evidence type="ECO:0000256" key="16">
    <source>
        <dbReference type="ARBA" id="ARBA00048808"/>
    </source>
</evidence>
<evidence type="ECO:0000256" key="8">
    <source>
        <dbReference type="ARBA" id="ARBA00022679"/>
    </source>
</evidence>
<accession>A0AAW1RE41</accession>
<evidence type="ECO:0000256" key="11">
    <source>
        <dbReference type="ARBA" id="ARBA00022917"/>
    </source>
</evidence>
<feature type="modified residue" description="N6-(pyridoxal phosphate)lysine" evidence="19">
    <location>
        <position position="285"/>
    </location>
</feature>
<evidence type="ECO:0000256" key="18">
    <source>
        <dbReference type="PIRSR" id="PIRSR017689-1"/>
    </source>
</evidence>
<feature type="binding site" evidence="18">
    <location>
        <position position="75"/>
    </location>
    <ligand>
        <name>pyridoxal 5'-phosphate</name>
        <dbReference type="ChEBI" id="CHEBI:597326"/>
    </ligand>
</feature>
<dbReference type="InterPro" id="IPR015424">
    <property type="entry name" value="PyrdxlP-dep_Trfase"/>
</dbReference>
<keyword evidence="21" id="KW-1185">Reference proteome</keyword>
<evidence type="ECO:0000256" key="6">
    <source>
        <dbReference type="ARBA" id="ARBA00021963"/>
    </source>
</evidence>
<comment type="caution">
    <text evidence="20">The sequence shown here is derived from an EMBL/GenBank/DDBJ whole genome shotgun (WGS) entry which is preliminary data.</text>
</comment>
<proteinExistence type="inferred from homology"/>
<feature type="binding site" evidence="18">
    <location>
        <position position="98"/>
    </location>
    <ligand>
        <name>substrate</name>
    </ligand>
</feature>
<comment type="cofactor">
    <cofactor evidence="1 17 19">
        <name>pyridoxal 5'-phosphate</name>
        <dbReference type="ChEBI" id="CHEBI:597326"/>
    </cofactor>
</comment>
<keyword evidence="8 17" id="KW-0808">Transferase</keyword>
<evidence type="ECO:0000256" key="2">
    <source>
        <dbReference type="ARBA" id="ARBA00002552"/>
    </source>
</evidence>
<evidence type="ECO:0000313" key="21">
    <source>
        <dbReference type="Proteomes" id="UP001445335"/>
    </source>
</evidence>
<comment type="catalytic activity">
    <reaction evidence="16 17">
        <text>O-phospho-L-seryl-tRNA(Sec) + selenophosphate + H2O = L-selenocysteinyl-tRNA(Sec) + 2 phosphate</text>
        <dbReference type="Rhea" id="RHEA:25041"/>
        <dbReference type="Rhea" id="RHEA-COMP:9743"/>
        <dbReference type="Rhea" id="RHEA-COMP:9947"/>
        <dbReference type="ChEBI" id="CHEBI:15377"/>
        <dbReference type="ChEBI" id="CHEBI:16144"/>
        <dbReference type="ChEBI" id="CHEBI:43474"/>
        <dbReference type="ChEBI" id="CHEBI:78551"/>
        <dbReference type="ChEBI" id="CHEBI:78573"/>
        <dbReference type="EC" id="2.9.1.2"/>
    </reaction>
</comment>
<keyword evidence="11 17" id="KW-0648">Protein biosynthesis</keyword>
<comment type="function">
    <text evidence="2 17">Converts O-phosphoseryl-tRNA(Sec) to selenocysteinyl-tRNA(Sec) required for selenoprotein biosynthesis.</text>
</comment>
<keyword evidence="7 17" id="KW-0820">tRNA-binding</keyword>
<dbReference type="Proteomes" id="UP001445335">
    <property type="component" value="Unassembled WGS sequence"/>
</dbReference>
<dbReference type="EMBL" id="JALJOU010000044">
    <property type="protein sequence ID" value="KAK9831899.1"/>
    <property type="molecule type" value="Genomic_DNA"/>
</dbReference>
<feature type="binding site" evidence="18">
    <location>
        <position position="97"/>
    </location>
    <ligand>
        <name>substrate</name>
    </ligand>
</feature>
<dbReference type="Pfam" id="PF05889">
    <property type="entry name" value="SepSecS"/>
    <property type="match status" value="1"/>
</dbReference>
<dbReference type="EC" id="2.9.1.2" evidence="5 17"/>
<dbReference type="NCBIfam" id="TIGR03531">
    <property type="entry name" value="selenium_SpcS"/>
    <property type="match status" value="1"/>
</dbReference>
<dbReference type="InterPro" id="IPR015421">
    <property type="entry name" value="PyrdxlP-dep_Trfase_major"/>
</dbReference>
<comment type="similarity">
    <text evidence="4 17">Belongs to the SepSecS family.</text>
</comment>
<evidence type="ECO:0000313" key="20">
    <source>
        <dbReference type="EMBL" id="KAK9831899.1"/>
    </source>
</evidence>
<dbReference type="GO" id="GO:0001514">
    <property type="term" value="P:selenocysteine incorporation"/>
    <property type="evidence" value="ECO:0007669"/>
    <property type="project" value="TreeGrafter"/>
</dbReference>
<gene>
    <name evidence="20" type="ORF">WJX81_006837</name>
</gene>
<sequence>MNADNCALARGLVSPSYVAQGAEALAKRQKLVKAVLSQRRLPQAGWDDATIELFIQEVALMDSNNFVDNVGVGEREARVACDLVARRHYRLAHGIGRSGDVGAEQPKAAGSSLLARLANLLVADALTRAGLADLGASTVLPLATGMALTLTLLALRPLRPAGARYVLWPRIDQKTCLKAIMSAGLEAVPLALALVGDELRTDLAALEAELRRLGPANVVAVVITTSCFAPRAADDIVAVARVCEAHDVGHVINNAYGVQSAALCKLVTAAWRRGRVDAVVQSTDKNFMVPVGGAVVAAGRRRPGLVAAVNKAYPGRASMAPLLDVLMTLLHWGAPGWAAALAAREQLFWYAQEALDAFATRHGERLLRTPGNPISLALTLDTLGSQVPPPVAFLGSMLFKRCVSGTRVVARGKAAVVAGHSFVGYGAHCDAYPHDYLTFAAALGTTRADVDAFVRRLEQCFAEFRARRASAGGAEG</sequence>
<keyword evidence="10 17" id="KW-0663">Pyridoxal phosphate</keyword>
<evidence type="ECO:0000256" key="14">
    <source>
        <dbReference type="ARBA" id="ARBA00032048"/>
    </source>
</evidence>
<dbReference type="InterPro" id="IPR019872">
    <property type="entry name" value="Sec-tRNA_Se_transferase"/>
</dbReference>
<feature type="binding site" evidence="18">
    <location>
        <position position="272"/>
    </location>
    <ligand>
        <name>tRNA</name>
        <dbReference type="ChEBI" id="CHEBI:17843"/>
    </ligand>
</feature>
<evidence type="ECO:0000256" key="3">
    <source>
        <dbReference type="ARBA" id="ARBA00004822"/>
    </source>
</evidence>
<dbReference type="GO" id="GO:0098621">
    <property type="term" value="F:O-phosphoseryl-tRNA(Sec) selenium transferase activity"/>
    <property type="evidence" value="ECO:0007669"/>
    <property type="project" value="UniProtKB-EC"/>
</dbReference>
<evidence type="ECO:0000256" key="7">
    <source>
        <dbReference type="ARBA" id="ARBA00022555"/>
    </source>
</evidence>
<dbReference type="GO" id="GO:0005737">
    <property type="term" value="C:cytoplasm"/>
    <property type="evidence" value="ECO:0007669"/>
    <property type="project" value="UniProtKB-SubCell"/>
</dbReference>
<keyword evidence="9 17" id="KW-0694">RNA-binding</keyword>
<dbReference type="InterPro" id="IPR008829">
    <property type="entry name" value="SepSecS/SepCysS"/>
</dbReference>
<keyword evidence="12 17" id="KW-0711">Selenium</keyword>
<name>A0AAW1RE41_9CHLO</name>
<feature type="binding site" evidence="18">
    <location>
        <position position="401"/>
    </location>
    <ligand>
        <name>tRNA</name>
        <dbReference type="ChEBI" id="CHEBI:17843"/>
    </ligand>
</feature>
<dbReference type="GO" id="GO:0000049">
    <property type="term" value="F:tRNA binding"/>
    <property type="evidence" value="ECO:0007669"/>
    <property type="project" value="UniProtKB-UniRule"/>
</dbReference>
<reference evidence="20 21" key="1">
    <citation type="journal article" date="2024" name="Nat. Commun.">
        <title>Phylogenomics reveals the evolutionary origins of lichenization in chlorophyte algae.</title>
        <authorList>
            <person name="Puginier C."/>
            <person name="Libourel C."/>
            <person name="Otte J."/>
            <person name="Skaloud P."/>
            <person name="Haon M."/>
            <person name="Grisel S."/>
            <person name="Petersen M."/>
            <person name="Berrin J.G."/>
            <person name="Delaux P.M."/>
            <person name="Dal Grande F."/>
            <person name="Keller J."/>
        </authorList>
    </citation>
    <scope>NUCLEOTIDE SEQUENCE [LARGE SCALE GENOMIC DNA]</scope>
    <source>
        <strain evidence="20 21">SAG 245.80</strain>
    </source>
</reference>
<evidence type="ECO:0000256" key="9">
    <source>
        <dbReference type="ARBA" id="ARBA00022884"/>
    </source>
</evidence>
<feature type="site" description="May act as a substrate filter by repelling compounds with a negatively charged alpha-carboxylate" evidence="19">
    <location>
        <position position="74"/>
    </location>
</feature>
<evidence type="ECO:0000256" key="13">
    <source>
        <dbReference type="ARBA" id="ARBA00030669"/>
    </source>
</evidence>
<keyword evidence="17" id="KW-0963">Cytoplasm</keyword>
<evidence type="ECO:0000256" key="5">
    <source>
        <dbReference type="ARBA" id="ARBA00012464"/>
    </source>
</evidence>
<evidence type="ECO:0000256" key="10">
    <source>
        <dbReference type="ARBA" id="ARBA00022898"/>
    </source>
</evidence>
<evidence type="ECO:0000256" key="17">
    <source>
        <dbReference type="PIRNR" id="PIRNR017689"/>
    </source>
</evidence>
<evidence type="ECO:0000256" key="1">
    <source>
        <dbReference type="ARBA" id="ARBA00001933"/>
    </source>
</evidence>